<protein>
    <submittedName>
        <fullName evidence="1">Uncharacterized protein</fullName>
    </submittedName>
</protein>
<sequence>MWDDGVTLTIARRVPVVWDLSGRVRLPDMGRRRLAHAVRQDLWRALQRLRGFAPVVAVTRDGQGVTLRAGGAVSGAVPGAARARLDDMLSDPVRHAAWLRAARHRQCTGG</sequence>
<reference evidence="1 2" key="1">
    <citation type="submission" date="2016-10" db="EMBL/GenBank/DDBJ databases">
        <authorList>
            <person name="de Groot N.N."/>
        </authorList>
    </citation>
    <scope>NUCLEOTIDE SEQUENCE [LARGE SCALE GENOMIC DNA]</scope>
    <source>
        <strain evidence="1 2">DSM 19073</strain>
    </source>
</reference>
<gene>
    <name evidence="1" type="ORF">SAMN04488095_1028</name>
</gene>
<name>A0A1I3IM39_9RHOB</name>
<proteinExistence type="predicted"/>
<accession>A0A1I3IM39</accession>
<evidence type="ECO:0000313" key="2">
    <source>
        <dbReference type="Proteomes" id="UP000199110"/>
    </source>
</evidence>
<dbReference type="AlphaFoldDB" id="A0A1I3IM39"/>
<organism evidence="1 2">
    <name type="scientific">Jannaschia pohangensis</name>
    <dbReference type="NCBI Taxonomy" id="390807"/>
    <lineage>
        <taxon>Bacteria</taxon>
        <taxon>Pseudomonadati</taxon>
        <taxon>Pseudomonadota</taxon>
        <taxon>Alphaproteobacteria</taxon>
        <taxon>Rhodobacterales</taxon>
        <taxon>Roseobacteraceae</taxon>
        <taxon>Jannaschia</taxon>
    </lineage>
</organism>
<dbReference type="EMBL" id="FORA01000001">
    <property type="protein sequence ID" value="SFI48982.1"/>
    <property type="molecule type" value="Genomic_DNA"/>
</dbReference>
<keyword evidence="2" id="KW-1185">Reference proteome</keyword>
<evidence type="ECO:0000313" key="1">
    <source>
        <dbReference type="EMBL" id="SFI48982.1"/>
    </source>
</evidence>
<dbReference type="STRING" id="390807.SAMN04488095_1028"/>
<dbReference type="Proteomes" id="UP000199110">
    <property type="component" value="Unassembled WGS sequence"/>
</dbReference>